<evidence type="ECO:0000313" key="1">
    <source>
        <dbReference type="EMBL" id="MPN13805.1"/>
    </source>
</evidence>
<proteinExistence type="predicted"/>
<sequence>MPGSGITLSDAVAWAAPICIRYCVTSLRRRLNSGSWFIAERSRGRTRSISNSGPKVAPGPGLSGMMRSAMMRPSSTSLVIRITVFRSCSQMRRISSCRLARVSASSADSGSSRRRISGLAASARATLTRWRMPPDSSDGRRSMACVRLTMAMYFSTRARRSAAGMSGKT</sequence>
<dbReference type="AlphaFoldDB" id="A0A645FHA7"/>
<accession>A0A645FHA7</accession>
<protein>
    <submittedName>
        <fullName evidence="1">Uncharacterized protein</fullName>
    </submittedName>
</protein>
<dbReference type="AntiFam" id="ANF00062">
    <property type="entry name" value="Shadow ORF (opposite ABC transporter protein)"/>
</dbReference>
<organism evidence="1">
    <name type="scientific">bioreactor metagenome</name>
    <dbReference type="NCBI Taxonomy" id="1076179"/>
    <lineage>
        <taxon>unclassified sequences</taxon>
        <taxon>metagenomes</taxon>
        <taxon>ecological metagenomes</taxon>
    </lineage>
</organism>
<gene>
    <name evidence="1" type="ORF">SDC9_161131</name>
</gene>
<reference evidence="1" key="1">
    <citation type="submission" date="2019-08" db="EMBL/GenBank/DDBJ databases">
        <authorList>
            <person name="Kucharzyk K."/>
            <person name="Murdoch R.W."/>
            <person name="Higgins S."/>
            <person name="Loffler F."/>
        </authorList>
    </citation>
    <scope>NUCLEOTIDE SEQUENCE</scope>
</reference>
<comment type="caution">
    <text evidence="1">The sequence shown here is derived from an EMBL/GenBank/DDBJ whole genome shotgun (WGS) entry which is preliminary data.</text>
</comment>
<dbReference type="EMBL" id="VSSQ01060355">
    <property type="protein sequence ID" value="MPN13805.1"/>
    <property type="molecule type" value="Genomic_DNA"/>
</dbReference>
<name>A0A645FHA7_9ZZZZ</name>